<feature type="transmembrane region" description="Helical" evidence="1">
    <location>
        <begin position="603"/>
        <end position="622"/>
    </location>
</feature>
<dbReference type="GO" id="GO:0004722">
    <property type="term" value="F:protein serine/threonine phosphatase activity"/>
    <property type="evidence" value="ECO:0007669"/>
    <property type="project" value="InterPro"/>
</dbReference>
<dbReference type="RefSeq" id="WP_083617814.1">
    <property type="nucleotide sequence ID" value="NZ_LR734833.1"/>
</dbReference>
<feature type="domain" description="PPM-type phosphatase" evidence="2">
    <location>
        <begin position="266"/>
        <end position="546"/>
    </location>
</feature>
<dbReference type="SMART" id="SM00332">
    <property type="entry name" value="PP2Cc"/>
    <property type="match status" value="1"/>
</dbReference>
<keyword evidence="1" id="KW-0472">Membrane</keyword>
<evidence type="ECO:0000313" key="4">
    <source>
        <dbReference type="Proteomes" id="UP000184550"/>
    </source>
</evidence>
<organism evidence="3 4">
    <name type="scientific">Planktothrix serta PCC 8927</name>
    <dbReference type="NCBI Taxonomy" id="671068"/>
    <lineage>
        <taxon>Bacteria</taxon>
        <taxon>Bacillati</taxon>
        <taxon>Cyanobacteriota</taxon>
        <taxon>Cyanophyceae</taxon>
        <taxon>Oscillatoriophycideae</taxon>
        <taxon>Oscillatoriales</taxon>
        <taxon>Microcoleaceae</taxon>
        <taxon>Planktothrix</taxon>
    </lineage>
</organism>
<gene>
    <name evidence="3" type="ORF">PL8927_150002</name>
</gene>
<keyword evidence="1" id="KW-0812">Transmembrane</keyword>
<dbReference type="SMART" id="SM00331">
    <property type="entry name" value="PP2C_SIG"/>
    <property type="match status" value="1"/>
</dbReference>
<dbReference type="OrthoDB" id="495860at2"/>
<evidence type="ECO:0000256" key="1">
    <source>
        <dbReference type="SAM" id="Phobius"/>
    </source>
</evidence>
<dbReference type="Pfam" id="PF13672">
    <property type="entry name" value="PP2C_2"/>
    <property type="match status" value="1"/>
</dbReference>
<dbReference type="InterPro" id="IPR036457">
    <property type="entry name" value="PPM-type-like_dom_sf"/>
</dbReference>
<dbReference type="PANTHER" id="PTHR13832">
    <property type="entry name" value="PROTEIN PHOSPHATASE 2C"/>
    <property type="match status" value="1"/>
</dbReference>
<dbReference type="AlphaFoldDB" id="A0A7Z9BFU2"/>
<dbReference type="SUPFAM" id="SSF81606">
    <property type="entry name" value="PP2C-like"/>
    <property type="match status" value="1"/>
</dbReference>
<comment type="caution">
    <text evidence="3">The sequence shown here is derived from an EMBL/GenBank/DDBJ whole genome shotgun (WGS) entry which is preliminary data.</text>
</comment>
<evidence type="ECO:0000313" key="3">
    <source>
        <dbReference type="EMBL" id="VXD12076.1"/>
    </source>
</evidence>
<dbReference type="Gene3D" id="3.60.40.10">
    <property type="entry name" value="PPM-type phosphatase domain"/>
    <property type="match status" value="1"/>
</dbReference>
<dbReference type="NCBIfam" id="NF045510">
    <property type="entry name" value="4Cys_prefix_kin"/>
    <property type="match status" value="1"/>
</dbReference>
<dbReference type="InterPro" id="IPR015655">
    <property type="entry name" value="PP2C"/>
</dbReference>
<keyword evidence="1" id="KW-1133">Transmembrane helix</keyword>
<name>A0A7Z9BFU2_9CYAN</name>
<dbReference type="PROSITE" id="PS51746">
    <property type="entry name" value="PPM_2"/>
    <property type="match status" value="1"/>
</dbReference>
<evidence type="ECO:0000259" key="2">
    <source>
        <dbReference type="PROSITE" id="PS51746"/>
    </source>
</evidence>
<dbReference type="PANTHER" id="PTHR13832:SF827">
    <property type="entry name" value="PROTEIN PHOSPHATASE 1L"/>
    <property type="match status" value="1"/>
</dbReference>
<keyword evidence="4" id="KW-1185">Reference proteome</keyword>
<dbReference type="CDD" id="cd00143">
    <property type="entry name" value="PP2Cc"/>
    <property type="match status" value="1"/>
</dbReference>
<accession>A0A7Z9BFU2</accession>
<sequence>MSLQKLFQISTSAPPPLHCTNPACPQPRNPLGNQICETCQTPLTYRYLWATGSGAGQIQPGQLVGNRYYVTFPQIWLDTKPGAPPILADILSESILSYLYLYPHRLHIPGVFGVYPLGIPPEATETLLLENIPVDSRGQLFPTLVEAWPKTNPVRQVYWLWQMQQLWTPLTEQGAAYSLLVKDNLRVEGWRVRLRELHQGKVQPTQRDLAESWTAFIETAHPSIQYRLQTIHQLMRHQEDSLKEVGSHLNQLLMEQSAQLPLHLAVTGLTDVGVKRSHNEDSCYPNIQDVRNLYIYPNDKLIPHLSIVCDGVGGHDGGEVASQLAVQSVKPLIHSLMAEISNQEELAPPELIMEQLQEIARVVNNVIAAQNNEQGREFRQRMGTTLVIALQLPQKVKTPEGIELHNCHELYIVNIGDSRAYWMTQNSCQQLTLDDDVANREVRHGRSLYWDAAQRSGAGALTQALGTREAEFLRPTVQRFIIEEDGLLLLCSDGLSDNQRVEQCWQNFSASVLNGEQSLESAVQGWIDVANDKNGHDNVSVVLTYCGVSPQKLVLVETTPLSTKPEFLETEPTEASKVLLYDESLPESQIQPTSKPPSKWKEVAFILSLFTILIAGGFAIWWQVSQSQINSIPEQPTNKR</sequence>
<proteinExistence type="predicted"/>
<protein>
    <recommendedName>
        <fullName evidence="2">PPM-type phosphatase domain-containing protein</fullName>
    </recommendedName>
</protein>
<dbReference type="InterPro" id="IPR001932">
    <property type="entry name" value="PPM-type_phosphatase-like_dom"/>
</dbReference>
<reference evidence="3" key="1">
    <citation type="submission" date="2019-10" db="EMBL/GenBank/DDBJ databases">
        <authorList>
            <consortium name="Genoscope - CEA"/>
            <person name="William W."/>
        </authorList>
    </citation>
    <scope>NUCLEOTIDE SEQUENCE [LARGE SCALE GENOMIC DNA]</scope>
    <source>
        <strain evidence="3">BBR_PRJEB10992</strain>
    </source>
</reference>
<dbReference type="Proteomes" id="UP000184550">
    <property type="component" value="Unassembled WGS sequence"/>
</dbReference>
<dbReference type="EMBL" id="CZCU02000057">
    <property type="protein sequence ID" value="VXD12076.1"/>
    <property type="molecule type" value="Genomic_DNA"/>
</dbReference>